<protein>
    <submittedName>
        <fullName evidence="1">Uncharacterized protein</fullName>
    </submittedName>
</protein>
<dbReference type="AlphaFoldDB" id="A0A379Z9K7"/>
<dbReference type="Proteomes" id="UP000254765">
    <property type="component" value="Unassembled WGS sequence"/>
</dbReference>
<dbReference type="EMBL" id="UGYK01000002">
    <property type="protein sequence ID" value="SUI57168.1"/>
    <property type="molecule type" value="Genomic_DNA"/>
</dbReference>
<accession>A0A379Z9K7</accession>
<sequence length="80" mass="8835">MLLLFWLAPLLRFTPNRKVCIALTLVIVGFQFASVIRWGSNPALDALLNQAFDRAHLVLLADVSGGGATQSAVRHEYRTL</sequence>
<reference evidence="1 2" key="1">
    <citation type="submission" date="2018-06" db="EMBL/GenBank/DDBJ databases">
        <authorList>
            <consortium name="Pathogen Informatics"/>
            <person name="Doyle S."/>
        </authorList>
    </citation>
    <scope>NUCLEOTIDE SEQUENCE [LARGE SCALE GENOMIC DNA]</scope>
    <source>
        <strain evidence="1 2">NCTC10211</strain>
    </source>
</reference>
<evidence type="ECO:0000313" key="2">
    <source>
        <dbReference type="Proteomes" id="UP000254765"/>
    </source>
</evidence>
<gene>
    <name evidence="1" type="ORF">NCTC10211_03393</name>
</gene>
<evidence type="ECO:0000313" key="1">
    <source>
        <dbReference type="EMBL" id="SUI57168.1"/>
    </source>
</evidence>
<name>A0A379Z9K7_SERMA</name>
<organism evidence="1 2">
    <name type="scientific">Serratia marcescens</name>
    <dbReference type="NCBI Taxonomy" id="615"/>
    <lineage>
        <taxon>Bacteria</taxon>
        <taxon>Pseudomonadati</taxon>
        <taxon>Pseudomonadota</taxon>
        <taxon>Gammaproteobacteria</taxon>
        <taxon>Enterobacterales</taxon>
        <taxon>Yersiniaceae</taxon>
        <taxon>Serratia</taxon>
    </lineage>
</organism>
<proteinExistence type="predicted"/>